<dbReference type="Proteomes" id="UP000253204">
    <property type="component" value="Unassembled WGS sequence"/>
</dbReference>
<organism evidence="2 3">
    <name type="scientific">Vreelandella rituensis</name>
    <dbReference type="NCBI Taxonomy" id="2282306"/>
    <lineage>
        <taxon>Bacteria</taxon>
        <taxon>Pseudomonadati</taxon>
        <taxon>Pseudomonadota</taxon>
        <taxon>Gammaproteobacteria</taxon>
        <taxon>Oceanospirillales</taxon>
        <taxon>Halomonadaceae</taxon>
        <taxon>Vreelandella</taxon>
    </lineage>
</organism>
<proteinExistence type="predicted"/>
<evidence type="ECO:0000313" key="3">
    <source>
        <dbReference type="Proteomes" id="UP000253204"/>
    </source>
</evidence>
<evidence type="ECO:0000313" key="2">
    <source>
        <dbReference type="EMBL" id="RCV89595.1"/>
    </source>
</evidence>
<gene>
    <name evidence="2" type="ORF">DU506_12550</name>
</gene>
<reference evidence="2 3" key="1">
    <citation type="submission" date="2018-07" db="EMBL/GenBank/DDBJ databases">
        <title>Halomonas rutogse sp. nov., isolated from Lake TangqianCo on Tibetan Plateau.</title>
        <authorList>
            <person name="Lu H."/>
            <person name="Xing P."/>
            <person name="Wu Q."/>
        </authorList>
    </citation>
    <scope>NUCLEOTIDE SEQUENCE [LARGE SCALE GENOMIC DNA]</scope>
    <source>
        <strain evidence="2 3">TQ8S</strain>
    </source>
</reference>
<comment type="caution">
    <text evidence="2">The sequence shown here is derived from an EMBL/GenBank/DDBJ whole genome shotgun (WGS) entry which is preliminary data.</text>
</comment>
<keyword evidence="3" id="KW-1185">Reference proteome</keyword>
<feature type="compositionally biased region" description="Basic and acidic residues" evidence="1">
    <location>
        <begin position="79"/>
        <end position="93"/>
    </location>
</feature>
<evidence type="ECO:0000256" key="1">
    <source>
        <dbReference type="SAM" id="MobiDB-lite"/>
    </source>
</evidence>
<accession>A0A368TXU9</accession>
<feature type="region of interest" description="Disordered" evidence="1">
    <location>
        <begin position="69"/>
        <end position="93"/>
    </location>
</feature>
<name>A0A368TXU9_9GAMM</name>
<sequence>MPVRRVERIMIRPGHANYLACHRYCSAARKVANATLYHMRQALFAEAPISASQADKLLKKEHKDVYQLLPSAGGATDDADSRRRLEGLARGER</sequence>
<dbReference type="AlphaFoldDB" id="A0A368TXU9"/>
<dbReference type="EMBL" id="QPIJ01000030">
    <property type="protein sequence ID" value="RCV89595.1"/>
    <property type="molecule type" value="Genomic_DNA"/>
</dbReference>
<protein>
    <submittedName>
        <fullName evidence="2">Uncharacterized protein</fullName>
    </submittedName>
</protein>
<dbReference type="RefSeq" id="WP_114487256.1">
    <property type="nucleotide sequence ID" value="NZ_QPIJ01000030.1"/>
</dbReference>
<dbReference type="OrthoDB" id="570861at2"/>